<keyword evidence="3" id="KW-1185">Reference proteome</keyword>
<dbReference type="GO" id="GO:0016787">
    <property type="term" value="F:hydrolase activity"/>
    <property type="evidence" value="ECO:0007669"/>
    <property type="project" value="UniProtKB-KW"/>
</dbReference>
<reference evidence="3" key="1">
    <citation type="submission" date="2023-07" db="EMBL/GenBank/DDBJ databases">
        <title>Zobellia barbeyronii sp. nov., a new marine flavobacterium, isolated from green and red algae.</title>
        <authorList>
            <person name="Nedashkovskaya O.I."/>
            <person name="Otstavnykh N."/>
            <person name="Zhukova N."/>
            <person name="Guzev K."/>
            <person name="Chausova V."/>
            <person name="Tekutyeva L."/>
            <person name="Mikhailov V."/>
            <person name="Isaeva M."/>
        </authorList>
    </citation>
    <scope>NUCLEOTIDE SEQUENCE [LARGE SCALE GENOMIC DNA]</scope>
    <source>
        <strain evidence="3">KMM 6746</strain>
    </source>
</reference>
<dbReference type="Pfam" id="PF00561">
    <property type="entry name" value="Abhydrolase_1"/>
    <property type="match status" value="1"/>
</dbReference>
<organism evidence="2 3">
    <name type="scientific">Zobellia barbeyronii</name>
    <dbReference type="NCBI Taxonomy" id="2748009"/>
    <lineage>
        <taxon>Bacteria</taxon>
        <taxon>Pseudomonadati</taxon>
        <taxon>Bacteroidota</taxon>
        <taxon>Flavobacteriia</taxon>
        <taxon>Flavobacteriales</taxon>
        <taxon>Flavobacteriaceae</taxon>
        <taxon>Zobellia</taxon>
    </lineage>
</organism>
<dbReference type="RefSeq" id="WP_214613265.1">
    <property type="nucleotide sequence ID" value="NZ_JACATN010000006.1"/>
</dbReference>
<dbReference type="InterPro" id="IPR029058">
    <property type="entry name" value="AB_hydrolase_fold"/>
</dbReference>
<keyword evidence="2" id="KW-0378">Hydrolase</keyword>
<dbReference type="PANTHER" id="PTHR46438">
    <property type="entry name" value="ALPHA/BETA-HYDROLASES SUPERFAMILY PROTEIN"/>
    <property type="match status" value="1"/>
</dbReference>
<dbReference type="PANTHER" id="PTHR46438:SF11">
    <property type="entry name" value="LIPASE-RELATED"/>
    <property type="match status" value="1"/>
</dbReference>
<gene>
    <name evidence="2" type="ORF">HW347_18730</name>
</gene>
<dbReference type="SUPFAM" id="SSF53474">
    <property type="entry name" value="alpha/beta-Hydrolases"/>
    <property type="match status" value="1"/>
</dbReference>
<accession>A0ABS5WKD8</accession>
<sequence length="284" mass="32381">MKSAQIPKLVGRLINLIVRVSPKLGARMALYLFRYPQAGKIKSKHAELLKDAETKTLYLNKSKIQTYRWKGEGKRVLLMHGWQSNSARWTPLLPGLQEKSYDVISMDAPAHGASGGRFFDAYQYALTLDVVVKYFNPEVIIAHSVGGLAALYYKSHFESNGIKKIISLGAPDRLIDLTTVFIKLLGFSEQTIKAYDREFTKFFENDQDYYNAADFVKKIDIPGAVIHDRNDKLNLYRDGVNIAENWKDSTFYTTSRLGHSLQSEEVYNIIMKELEKTKEAKIIT</sequence>
<evidence type="ECO:0000313" key="3">
    <source>
        <dbReference type="Proteomes" id="UP000740413"/>
    </source>
</evidence>
<evidence type="ECO:0000259" key="1">
    <source>
        <dbReference type="Pfam" id="PF00561"/>
    </source>
</evidence>
<comment type="caution">
    <text evidence="2">The sequence shown here is derived from an EMBL/GenBank/DDBJ whole genome shotgun (WGS) entry which is preliminary data.</text>
</comment>
<dbReference type="Gene3D" id="3.40.50.1820">
    <property type="entry name" value="alpha/beta hydrolase"/>
    <property type="match status" value="1"/>
</dbReference>
<proteinExistence type="predicted"/>
<name>A0ABS5WKD8_9FLAO</name>
<dbReference type="InterPro" id="IPR000073">
    <property type="entry name" value="AB_hydrolase_1"/>
</dbReference>
<dbReference type="EMBL" id="JACATN010000006">
    <property type="protein sequence ID" value="MBT2163315.1"/>
    <property type="molecule type" value="Genomic_DNA"/>
</dbReference>
<dbReference type="Proteomes" id="UP000740413">
    <property type="component" value="Unassembled WGS sequence"/>
</dbReference>
<feature type="domain" description="AB hydrolase-1" evidence="1">
    <location>
        <begin position="75"/>
        <end position="178"/>
    </location>
</feature>
<protein>
    <submittedName>
        <fullName evidence="2">Alpha/beta hydrolase</fullName>
    </submittedName>
</protein>
<evidence type="ECO:0000313" key="2">
    <source>
        <dbReference type="EMBL" id="MBT2163315.1"/>
    </source>
</evidence>